<accession>A0A4R2LPR1</accession>
<dbReference type="Proteomes" id="UP000295765">
    <property type="component" value="Unassembled WGS sequence"/>
</dbReference>
<dbReference type="InterPro" id="IPR002545">
    <property type="entry name" value="CheW-lke_dom"/>
</dbReference>
<keyword evidence="3" id="KW-1185">Reference proteome</keyword>
<dbReference type="GO" id="GO:0006935">
    <property type="term" value="P:chemotaxis"/>
    <property type="evidence" value="ECO:0007669"/>
    <property type="project" value="InterPro"/>
</dbReference>
<organism evidence="2 3">
    <name type="scientific">Plasticicumulans lactativorans</name>
    <dbReference type="NCBI Taxonomy" id="1133106"/>
    <lineage>
        <taxon>Bacteria</taxon>
        <taxon>Pseudomonadati</taxon>
        <taxon>Pseudomonadota</taxon>
        <taxon>Gammaproteobacteria</taxon>
        <taxon>Candidatus Competibacteraceae</taxon>
        <taxon>Plasticicumulans</taxon>
    </lineage>
</organism>
<gene>
    <name evidence="2" type="ORF">EV699_108147</name>
</gene>
<dbReference type="AlphaFoldDB" id="A0A4R2LPR1"/>
<name>A0A4R2LPR1_9GAMM</name>
<dbReference type="SUPFAM" id="SSF50341">
    <property type="entry name" value="CheW-like"/>
    <property type="match status" value="1"/>
</dbReference>
<dbReference type="InterPro" id="IPR036061">
    <property type="entry name" value="CheW-like_dom_sf"/>
</dbReference>
<comment type="caution">
    <text evidence="2">The sequence shown here is derived from an EMBL/GenBank/DDBJ whole genome shotgun (WGS) entry which is preliminary data.</text>
</comment>
<proteinExistence type="predicted"/>
<dbReference type="Gene3D" id="2.40.50.180">
    <property type="entry name" value="CheA-289, Domain 4"/>
    <property type="match status" value="1"/>
</dbReference>
<evidence type="ECO:0000259" key="1">
    <source>
        <dbReference type="PROSITE" id="PS50851"/>
    </source>
</evidence>
<dbReference type="GO" id="GO:0007165">
    <property type="term" value="P:signal transduction"/>
    <property type="evidence" value="ECO:0007669"/>
    <property type="project" value="InterPro"/>
</dbReference>
<evidence type="ECO:0000313" key="3">
    <source>
        <dbReference type="Proteomes" id="UP000295765"/>
    </source>
</evidence>
<dbReference type="Pfam" id="PF01584">
    <property type="entry name" value="CheW"/>
    <property type="match status" value="1"/>
</dbReference>
<dbReference type="SMART" id="SM00260">
    <property type="entry name" value="CheW"/>
    <property type="match status" value="1"/>
</dbReference>
<protein>
    <submittedName>
        <fullName evidence="2">Chemosensory pili system protein ChpC</fullName>
    </submittedName>
</protein>
<dbReference type="EMBL" id="SLWY01000008">
    <property type="protein sequence ID" value="TCO81515.1"/>
    <property type="molecule type" value="Genomic_DNA"/>
</dbReference>
<sequence>MADPDLRCLLIGFAGGRLLVPGGLVVEALPYAPPLRVEGAPPWVLGSLLWRARTVPLIGMEPLLAGSATITGPRSRIVVLRTPGGRVGHVAVVTVEVPQLLTLARADLGALDDAPPPPGVLRRVRLHDGEALIPDLDHLDAALAALGIYRN</sequence>
<dbReference type="RefSeq" id="WP_165904081.1">
    <property type="nucleotide sequence ID" value="NZ_SLWY01000008.1"/>
</dbReference>
<reference evidence="2 3" key="1">
    <citation type="submission" date="2019-03" db="EMBL/GenBank/DDBJ databases">
        <title>Genomic Encyclopedia of Type Strains, Phase IV (KMG-IV): sequencing the most valuable type-strain genomes for metagenomic binning, comparative biology and taxonomic classification.</title>
        <authorList>
            <person name="Goeker M."/>
        </authorList>
    </citation>
    <scope>NUCLEOTIDE SEQUENCE [LARGE SCALE GENOMIC DNA]</scope>
    <source>
        <strain evidence="2 3">DSM 25287</strain>
    </source>
</reference>
<evidence type="ECO:0000313" key="2">
    <source>
        <dbReference type="EMBL" id="TCO81515.1"/>
    </source>
</evidence>
<feature type="domain" description="CheW-like" evidence="1">
    <location>
        <begin position="5"/>
        <end position="145"/>
    </location>
</feature>
<dbReference type="PROSITE" id="PS50851">
    <property type="entry name" value="CHEW"/>
    <property type="match status" value="1"/>
</dbReference>